<proteinExistence type="predicted"/>
<name>A0AAV1TN58_9STRA</name>
<protein>
    <submittedName>
        <fullName evidence="1">Uncharacterized protein</fullName>
    </submittedName>
</protein>
<comment type="caution">
    <text evidence="1">The sequence shown here is derived from an EMBL/GenBank/DDBJ whole genome shotgun (WGS) entry which is preliminary data.</text>
</comment>
<dbReference type="EMBL" id="CAKLBY020000066">
    <property type="protein sequence ID" value="CAK7922741.1"/>
    <property type="molecule type" value="Genomic_DNA"/>
</dbReference>
<evidence type="ECO:0000313" key="2">
    <source>
        <dbReference type="Proteomes" id="UP001162060"/>
    </source>
</evidence>
<dbReference type="Proteomes" id="UP001162060">
    <property type="component" value="Unassembled WGS sequence"/>
</dbReference>
<accession>A0AAV1TN58</accession>
<dbReference type="AlphaFoldDB" id="A0AAV1TN58"/>
<organism evidence="1 2">
    <name type="scientific">Peronospora matthiolae</name>
    <dbReference type="NCBI Taxonomy" id="2874970"/>
    <lineage>
        <taxon>Eukaryota</taxon>
        <taxon>Sar</taxon>
        <taxon>Stramenopiles</taxon>
        <taxon>Oomycota</taxon>
        <taxon>Peronosporomycetes</taxon>
        <taxon>Peronosporales</taxon>
        <taxon>Peronosporaceae</taxon>
        <taxon>Peronospora</taxon>
    </lineage>
</organism>
<sequence>MNVVVKDGAKMIYDGQWSKKAWSLLVCMLSQKNLITRRNVKFFKKTKQWVIVGVLLNFLKQYCRIIIEHVTANDSAKLPLLDSVSSLKK</sequence>
<reference evidence="1" key="1">
    <citation type="submission" date="2024-01" db="EMBL/GenBank/DDBJ databases">
        <authorList>
            <person name="Webb A."/>
        </authorList>
    </citation>
    <scope>NUCLEOTIDE SEQUENCE</scope>
    <source>
        <strain evidence="1">Pm1</strain>
    </source>
</reference>
<gene>
    <name evidence="1" type="ORF">PM001_LOCUS7912</name>
</gene>
<evidence type="ECO:0000313" key="1">
    <source>
        <dbReference type="EMBL" id="CAK7922741.1"/>
    </source>
</evidence>